<accession>A0A1T4UIU2</accession>
<sequence length="242" mass="27209">MSDNLFQPLMDSVRKQTDAVEQSMGKIDQRMLLAERKFSEFITQSRLENAIFRQTKNQYCNLTGTDLDYFSKNSQYPIDISLYRTISTGIVWSERDAEEKEIMTAMGMSGQQHFQPPIRVMRMVWSNYNSSTHSNYSIFPSPIANISGYITVASYAKLVSGSISGMWVDGITDNWSLCGTHFNGRPGAYLHAHPFVGSASGEILFIWPGVVSGHVPLDKNAPKWGYWPSMYGESPYDAQPGS</sequence>
<evidence type="ECO:0000313" key="1">
    <source>
        <dbReference type="EMBL" id="SKA52655.1"/>
    </source>
</evidence>
<dbReference type="AlphaFoldDB" id="A0A1T4UIU2"/>
<gene>
    <name evidence="1" type="ORF">CZ814_03320</name>
</gene>
<evidence type="ECO:0000313" key="2">
    <source>
        <dbReference type="Proteomes" id="UP000191116"/>
    </source>
</evidence>
<dbReference type="RefSeq" id="WP_080176036.1">
    <property type="nucleotide sequence ID" value="NZ_AP024857.1"/>
</dbReference>
<proteinExistence type="predicted"/>
<dbReference type="Proteomes" id="UP000191116">
    <property type="component" value="Unassembled WGS sequence"/>
</dbReference>
<reference evidence="1 2" key="1">
    <citation type="submission" date="2017-02" db="EMBL/GenBank/DDBJ databases">
        <authorList>
            <person name="Peterson S.W."/>
        </authorList>
    </citation>
    <scope>NUCLEOTIDE SEQUENCE [LARGE SCALE GENOMIC DNA]</scope>
    <source>
        <strain evidence="1 2">CECT 9189</strain>
    </source>
</reference>
<name>A0A1T4UIU2_9GAMM</name>
<dbReference type="EMBL" id="FUWP01000025">
    <property type="protein sequence ID" value="SKA52655.1"/>
    <property type="molecule type" value="Genomic_DNA"/>
</dbReference>
<organism evidence="1 2">
    <name type="scientific">Photobacterium toruni</name>
    <dbReference type="NCBI Taxonomy" id="1935446"/>
    <lineage>
        <taxon>Bacteria</taxon>
        <taxon>Pseudomonadati</taxon>
        <taxon>Pseudomonadota</taxon>
        <taxon>Gammaproteobacteria</taxon>
        <taxon>Vibrionales</taxon>
        <taxon>Vibrionaceae</taxon>
        <taxon>Photobacterium</taxon>
    </lineage>
</organism>
<protein>
    <submittedName>
        <fullName evidence="1">Uncharacterized protein</fullName>
    </submittedName>
</protein>